<dbReference type="SUPFAM" id="SSF46894">
    <property type="entry name" value="C-terminal effector domain of the bipartite response regulators"/>
    <property type="match status" value="1"/>
</dbReference>
<gene>
    <name evidence="3" type="ORF">EC841_101725</name>
</gene>
<evidence type="ECO:0000313" key="4">
    <source>
        <dbReference type="Proteomes" id="UP000295263"/>
    </source>
</evidence>
<dbReference type="AlphaFoldDB" id="A0ABD7QPL8"/>
<feature type="domain" description="HTH luxR-type" evidence="2">
    <location>
        <begin position="136"/>
        <end position="201"/>
    </location>
</feature>
<dbReference type="Proteomes" id="UP000295263">
    <property type="component" value="Unassembled WGS sequence"/>
</dbReference>
<dbReference type="PROSITE" id="PS50043">
    <property type="entry name" value="HTH_LUXR_2"/>
    <property type="match status" value="1"/>
</dbReference>
<dbReference type="GO" id="GO:0003677">
    <property type="term" value="F:DNA binding"/>
    <property type="evidence" value="ECO:0007669"/>
    <property type="project" value="UniProtKB-KW"/>
</dbReference>
<dbReference type="EMBL" id="SLYQ01000001">
    <property type="protein sequence ID" value="TCQ76911.1"/>
    <property type="molecule type" value="Genomic_DNA"/>
</dbReference>
<proteinExistence type="predicted"/>
<protein>
    <submittedName>
        <fullName evidence="3">Regulatory LuxR family protein</fullName>
    </submittedName>
</protein>
<dbReference type="InterPro" id="IPR036388">
    <property type="entry name" value="WH-like_DNA-bd_sf"/>
</dbReference>
<reference evidence="3 4" key="1">
    <citation type="submission" date="2019-03" db="EMBL/GenBank/DDBJ databases">
        <title>Genomic analyses of the natural microbiome of Caenorhabditis elegans.</title>
        <authorList>
            <person name="Samuel B."/>
        </authorList>
    </citation>
    <scope>NUCLEOTIDE SEQUENCE [LARGE SCALE GENOMIC DNA]</scope>
    <source>
        <strain evidence="3 4">JUb54</strain>
    </source>
</reference>
<evidence type="ECO:0000313" key="3">
    <source>
        <dbReference type="EMBL" id="TCQ76911.1"/>
    </source>
</evidence>
<dbReference type="PRINTS" id="PR00038">
    <property type="entry name" value="HTHLUXR"/>
</dbReference>
<dbReference type="SMART" id="SM00421">
    <property type="entry name" value="HTH_LUXR"/>
    <property type="match status" value="1"/>
</dbReference>
<evidence type="ECO:0000259" key="2">
    <source>
        <dbReference type="PROSITE" id="PS50043"/>
    </source>
</evidence>
<name>A0ABD7QPL8_RAOOR</name>
<dbReference type="CDD" id="cd06170">
    <property type="entry name" value="LuxR_C_like"/>
    <property type="match status" value="1"/>
</dbReference>
<dbReference type="Pfam" id="PF00196">
    <property type="entry name" value="GerE"/>
    <property type="match status" value="1"/>
</dbReference>
<dbReference type="PROSITE" id="PS00622">
    <property type="entry name" value="HTH_LUXR_1"/>
    <property type="match status" value="1"/>
</dbReference>
<dbReference type="Gene3D" id="1.10.10.10">
    <property type="entry name" value="Winged helix-like DNA-binding domain superfamily/Winged helix DNA-binding domain"/>
    <property type="match status" value="1"/>
</dbReference>
<keyword evidence="1" id="KW-0238">DNA-binding</keyword>
<organism evidence="3 4">
    <name type="scientific">Raoultella ornithinolytica</name>
    <name type="common">Klebsiella ornithinolytica</name>
    <dbReference type="NCBI Taxonomy" id="54291"/>
    <lineage>
        <taxon>Bacteria</taxon>
        <taxon>Pseudomonadati</taxon>
        <taxon>Pseudomonadota</taxon>
        <taxon>Gammaproteobacteria</taxon>
        <taxon>Enterobacterales</taxon>
        <taxon>Enterobacteriaceae</taxon>
        <taxon>Klebsiella/Raoultella group</taxon>
        <taxon>Raoultella</taxon>
    </lineage>
</organism>
<comment type="caution">
    <text evidence="3">The sequence shown here is derived from an EMBL/GenBank/DDBJ whole genome shotgun (WGS) entry which is preliminary data.</text>
</comment>
<dbReference type="InterPro" id="IPR016032">
    <property type="entry name" value="Sig_transdc_resp-reg_C-effctor"/>
</dbReference>
<dbReference type="InterPro" id="IPR000792">
    <property type="entry name" value="Tscrpt_reg_LuxR_C"/>
</dbReference>
<sequence length="205" mass="23935">MVVNVLIDIGNTFTRYAIIQICEEIIYETPEVSYNFYYNREHVNISNIVFTEMSPGEYYLCHELASEAYISDKIFILHQETNRVIRSRLPNCIHNSIFVPDNITVSNFKKMISTAIEKIISQDITPDSEKTKWTCLNCQFKSLTPIQSQILYASFIGLNTTEIANQFSLKYKTVFSHKNNIMAKFDISNKIELQSFARIIYKRRK</sequence>
<evidence type="ECO:0000256" key="1">
    <source>
        <dbReference type="ARBA" id="ARBA00023125"/>
    </source>
</evidence>
<accession>A0ABD7QPL8</accession>